<dbReference type="EMBL" id="CP036281">
    <property type="protein sequence ID" value="QDU81559.1"/>
    <property type="molecule type" value="Genomic_DNA"/>
</dbReference>
<accession>A0A518CQQ4</accession>
<evidence type="ECO:0000313" key="2">
    <source>
        <dbReference type="Proteomes" id="UP000317178"/>
    </source>
</evidence>
<dbReference type="KEGG" id="plon:Pla110_33010"/>
<dbReference type="RefSeq" id="WP_144997005.1">
    <property type="nucleotide sequence ID" value="NZ_CP036281.1"/>
</dbReference>
<dbReference type="AlphaFoldDB" id="A0A518CQQ4"/>
<evidence type="ECO:0008006" key="3">
    <source>
        <dbReference type="Google" id="ProtNLM"/>
    </source>
</evidence>
<reference evidence="1 2" key="1">
    <citation type="submission" date="2019-02" db="EMBL/GenBank/DDBJ databases">
        <title>Deep-cultivation of Planctomycetes and their phenomic and genomic characterization uncovers novel biology.</title>
        <authorList>
            <person name="Wiegand S."/>
            <person name="Jogler M."/>
            <person name="Boedeker C."/>
            <person name="Pinto D."/>
            <person name="Vollmers J."/>
            <person name="Rivas-Marin E."/>
            <person name="Kohn T."/>
            <person name="Peeters S.H."/>
            <person name="Heuer A."/>
            <person name="Rast P."/>
            <person name="Oberbeckmann S."/>
            <person name="Bunk B."/>
            <person name="Jeske O."/>
            <person name="Meyerdierks A."/>
            <person name="Storesund J.E."/>
            <person name="Kallscheuer N."/>
            <person name="Luecker S."/>
            <person name="Lage O.M."/>
            <person name="Pohl T."/>
            <person name="Merkel B.J."/>
            <person name="Hornburger P."/>
            <person name="Mueller R.-W."/>
            <person name="Bruemmer F."/>
            <person name="Labrenz M."/>
            <person name="Spormann A.M."/>
            <person name="Op den Camp H."/>
            <person name="Overmann J."/>
            <person name="Amann R."/>
            <person name="Jetten M.S.M."/>
            <person name="Mascher T."/>
            <person name="Medema M.H."/>
            <person name="Devos D.P."/>
            <person name="Kaster A.-K."/>
            <person name="Ovreas L."/>
            <person name="Rohde M."/>
            <person name="Galperin M.Y."/>
            <person name="Jogler C."/>
        </authorList>
    </citation>
    <scope>NUCLEOTIDE SEQUENCE [LARGE SCALE GENOMIC DNA]</scope>
    <source>
        <strain evidence="1 2">Pla110</strain>
    </source>
</reference>
<proteinExistence type="predicted"/>
<sequence>MTLLIDKNNPLLNKFNVGSADVGTLTACIKSASSAIENYCGRTFSAIDHDESVTPGQYGQIILEHFPVNYLTGVYDSINSNAILIKCTATTSSYSVRDDYLHLTSTTSGVTTTNSLSFSDYPSLTSLSNAITELNGWTATTTVGNYASDDLVKGQYSFVTSSNTGISLWEFCTGDIDVHLERGIIGTHHTNRPMRVKYNAGFSSIPDDLKSVTANLVGFMLDEKNGGIKSERLGEYNYTLADNSIDRLPIMDKQILKYYRNRRV</sequence>
<evidence type="ECO:0000313" key="1">
    <source>
        <dbReference type="EMBL" id="QDU81559.1"/>
    </source>
</evidence>
<dbReference type="Proteomes" id="UP000317178">
    <property type="component" value="Chromosome"/>
</dbReference>
<gene>
    <name evidence="1" type="ORF">Pla110_33010</name>
</gene>
<name>A0A518CQQ4_9PLAN</name>
<organism evidence="1 2">
    <name type="scientific">Polystyrenella longa</name>
    <dbReference type="NCBI Taxonomy" id="2528007"/>
    <lineage>
        <taxon>Bacteria</taxon>
        <taxon>Pseudomonadati</taxon>
        <taxon>Planctomycetota</taxon>
        <taxon>Planctomycetia</taxon>
        <taxon>Planctomycetales</taxon>
        <taxon>Planctomycetaceae</taxon>
        <taxon>Polystyrenella</taxon>
    </lineage>
</organism>
<keyword evidence="2" id="KW-1185">Reference proteome</keyword>
<protein>
    <recommendedName>
        <fullName evidence="3">Phage gp6-like head-tail connector protein</fullName>
    </recommendedName>
</protein>